<feature type="region of interest" description="Disordered" evidence="1">
    <location>
        <begin position="1"/>
        <end position="65"/>
    </location>
</feature>
<dbReference type="EMBL" id="BGPR01001741">
    <property type="protein sequence ID" value="GBM60816.1"/>
    <property type="molecule type" value="Genomic_DNA"/>
</dbReference>
<keyword evidence="3" id="KW-1185">Reference proteome</keyword>
<evidence type="ECO:0000313" key="3">
    <source>
        <dbReference type="Proteomes" id="UP000499080"/>
    </source>
</evidence>
<sequence length="124" mass="14264">MRVVAPKGYDTPRNEIQGPSFHFTQSHAFPETRPQWSSGRSRHRAGGSLQFETTDSTEDPPFRSHPTNWIREDVISSLNMDLSCLLKRFHLPDSDYCSCGGMWHAVYLYSVLAYEEPSAKLQEW</sequence>
<evidence type="ECO:0000256" key="1">
    <source>
        <dbReference type="SAM" id="MobiDB-lite"/>
    </source>
</evidence>
<proteinExistence type="predicted"/>
<comment type="caution">
    <text evidence="2">The sequence shown here is derived from an EMBL/GenBank/DDBJ whole genome shotgun (WGS) entry which is preliminary data.</text>
</comment>
<organism evidence="2 3">
    <name type="scientific">Araneus ventricosus</name>
    <name type="common">Orbweaver spider</name>
    <name type="synonym">Epeira ventricosa</name>
    <dbReference type="NCBI Taxonomy" id="182803"/>
    <lineage>
        <taxon>Eukaryota</taxon>
        <taxon>Metazoa</taxon>
        <taxon>Ecdysozoa</taxon>
        <taxon>Arthropoda</taxon>
        <taxon>Chelicerata</taxon>
        <taxon>Arachnida</taxon>
        <taxon>Araneae</taxon>
        <taxon>Araneomorphae</taxon>
        <taxon>Entelegynae</taxon>
        <taxon>Araneoidea</taxon>
        <taxon>Araneidae</taxon>
        <taxon>Araneus</taxon>
    </lineage>
</organism>
<protein>
    <submittedName>
        <fullName evidence="2">Uncharacterized protein</fullName>
    </submittedName>
</protein>
<name>A0A4Y2H7C8_ARAVE</name>
<reference evidence="2 3" key="1">
    <citation type="journal article" date="2019" name="Sci. Rep.">
        <title>Orb-weaving spider Araneus ventricosus genome elucidates the spidroin gene catalogue.</title>
        <authorList>
            <person name="Kono N."/>
            <person name="Nakamura H."/>
            <person name="Ohtoshi R."/>
            <person name="Moran D.A.P."/>
            <person name="Shinohara A."/>
            <person name="Yoshida Y."/>
            <person name="Fujiwara M."/>
            <person name="Mori M."/>
            <person name="Tomita M."/>
            <person name="Arakawa K."/>
        </authorList>
    </citation>
    <scope>NUCLEOTIDE SEQUENCE [LARGE SCALE GENOMIC DNA]</scope>
</reference>
<gene>
    <name evidence="2" type="ORF">AVEN_162080_1</name>
</gene>
<dbReference type="AlphaFoldDB" id="A0A4Y2H7C8"/>
<accession>A0A4Y2H7C8</accession>
<evidence type="ECO:0000313" key="2">
    <source>
        <dbReference type="EMBL" id="GBM60816.1"/>
    </source>
</evidence>
<dbReference type="Proteomes" id="UP000499080">
    <property type="component" value="Unassembled WGS sequence"/>
</dbReference>